<dbReference type="EMBL" id="ABCA03000029">
    <property type="protein sequence ID" value="EDS01839.1"/>
    <property type="molecule type" value="Genomic_DNA"/>
</dbReference>
<organism evidence="1 2">
    <name type="scientific">[Eubacterium] siraeum DSM 15702</name>
    <dbReference type="NCBI Taxonomy" id="428128"/>
    <lineage>
        <taxon>Bacteria</taxon>
        <taxon>Bacillati</taxon>
        <taxon>Bacillota</taxon>
        <taxon>Clostridia</taxon>
        <taxon>Eubacteriales</taxon>
        <taxon>Oscillospiraceae</taxon>
        <taxon>Oscillospiraceae incertae sedis</taxon>
    </lineage>
</organism>
<reference evidence="1" key="1">
    <citation type="submission" date="2007-10" db="EMBL/GenBank/DDBJ databases">
        <authorList>
            <person name="Fulton L."/>
            <person name="Clifton S."/>
            <person name="Fulton B."/>
            <person name="Xu J."/>
            <person name="Minx P."/>
            <person name="Pepin K.H."/>
            <person name="Johnson M."/>
            <person name="Thiruvilangam P."/>
            <person name="Bhonagiri V."/>
            <person name="Nash W.E."/>
            <person name="Mardis E.R."/>
            <person name="Wilson R.K."/>
        </authorList>
    </citation>
    <scope>NUCLEOTIDE SEQUENCE [LARGE SCALE GENOMIC DNA]</scope>
    <source>
        <strain evidence="1">DSM 15702</strain>
    </source>
</reference>
<keyword evidence="2" id="KW-1185">Reference proteome</keyword>
<comment type="caution">
    <text evidence="1">The sequence shown here is derived from an EMBL/GenBank/DDBJ whole genome shotgun (WGS) entry which is preliminary data.</text>
</comment>
<protein>
    <submittedName>
        <fullName evidence="1">Uncharacterized protein</fullName>
    </submittedName>
</protein>
<dbReference type="Proteomes" id="UP000005326">
    <property type="component" value="Unassembled WGS sequence"/>
</dbReference>
<sequence length="43" mass="5008">MLKNEHIRHGFFGFEPHLPVLVFLSTTNFGGTPKITQIYCIFR</sequence>
<proteinExistence type="predicted"/>
<evidence type="ECO:0000313" key="1">
    <source>
        <dbReference type="EMBL" id="EDS01839.1"/>
    </source>
</evidence>
<evidence type="ECO:0000313" key="2">
    <source>
        <dbReference type="Proteomes" id="UP000005326"/>
    </source>
</evidence>
<gene>
    <name evidence="1" type="ORF">EUBSIR_00270</name>
</gene>
<accession>B0MKE6</accession>
<dbReference type="AlphaFoldDB" id="B0MKE6"/>
<name>B0MKE6_9FIRM</name>
<reference evidence="1" key="2">
    <citation type="submission" date="2014-06" db="EMBL/GenBank/DDBJ databases">
        <title>Draft genome sequence of Eubacterium siraeum (DSM 15702).</title>
        <authorList>
            <person name="Sudarsanam P."/>
            <person name="Ley R."/>
            <person name="Guruge J."/>
            <person name="Turnbaugh P.J."/>
            <person name="Mahowald M."/>
            <person name="Liep D."/>
            <person name="Gordon J."/>
        </authorList>
    </citation>
    <scope>NUCLEOTIDE SEQUENCE</scope>
    <source>
        <strain evidence="1">DSM 15702</strain>
    </source>
</reference>